<keyword evidence="3" id="KW-0560">Oxidoreductase</keyword>
<feature type="transmembrane region" description="Helical" evidence="5">
    <location>
        <begin position="12"/>
        <end position="36"/>
    </location>
</feature>
<comment type="caution">
    <text evidence="7">The sequence shown here is derived from an EMBL/GenBank/DDBJ whole genome shotgun (WGS) entry which is preliminary data.</text>
</comment>
<dbReference type="InterPro" id="IPR002372">
    <property type="entry name" value="PQQ_rpt_dom"/>
</dbReference>
<feature type="transmembrane region" description="Helical" evidence="5">
    <location>
        <begin position="119"/>
        <end position="139"/>
    </location>
</feature>
<keyword evidence="8" id="KW-1185">Reference proteome</keyword>
<feature type="domain" description="Pyrrolo-quinoline quinone repeat" evidence="6">
    <location>
        <begin position="172"/>
        <end position="786"/>
    </location>
</feature>
<dbReference type="CDD" id="cd10280">
    <property type="entry name" value="PQQ_mGDH"/>
    <property type="match status" value="1"/>
</dbReference>
<keyword evidence="5" id="KW-1133">Transmembrane helix</keyword>
<dbReference type="Gene3D" id="2.140.10.10">
    <property type="entry name" value="Quinoprotein alcohol dehydrogenase-like superfamily"/>
    <property type="match status" value="2"/>
</dbReference>
<dbReference type="STRING" id="1219032.GCA_001515545_04157"/>
<protein>
    <submittedName>
        <fullName evidence="7">Membrane-bound PQQ-dependent dehydrogenase, glucose/quinate/shikimate family</fullName>
    </submittedName>
</protein>
<comment type="cofactor">
    <cofactor evidence="1">
        <name>pyrroloquinoline quinone</name>
        <dbReference type="ChEBI" id="CHEBI:58442"/>
    </cofactor>
</comment>
<evidence type="ECO:0000259" key="6">
    <source>
        <dbReference type="Pfam" id="PF01011"/>
    </source>
</evidence>
<evidence type="ECO:0000256" key="4">
    <source>
        <dbReference type="SAM" id="MobiDB-lite"/>
    </source>
</evidence>
<dbReference type="SMART" id="SM00564">
    <property type="entry name" value="PQQ"/>
    <property type="match status" value="4"/>
</dbReference>
<feature type="region of interest" description="Disordered" evidence="4">
    <location>
        <begin position="525"/>
        <end position="547"/>
    </location>
</feature>
<feature type="transmembrane region" description="Helical" evidence="5">
    <location>
        <begin position="95"/>
        <end position="112"/>
    </location>
</feature>
<dbReference type="GO" id="GO:0008876">
    <property type="term" value="F:quinoprotein glucose dehydrogenase activity"/>
    <property type="evidence" value="ECO:0007669"/>
    <property type="project" value="TreeGrafter"/>
</dbReference>
<dbReference type="InterPro" id="IPR011047">
    <property type="entry name" value="Quinoprotein_ADH-like_sf"/>
</dbReference>
<dbReference type="GeneID" id="80803096"/>
<dbReference type="PANTHER" id="PTHR32303:SF4">
    <property type="entry name" value="QUINOPROTEIN GLUCOSE DEHYDROGENASE"/>
    <property type="match status" value="1"/>
</dbReference>
<proteinExistence type="inferred from homology"/>
<dbReference type="Proteomes" id="UP000220246">
    <property type="component" value="Unassembled WGS sequence"/>
</dbReference>
<evidence type="ECO:0000256" key="5">
    <source>
        <dbReference type="SAM" id="Phobius"/>
    </source>
</evidence>
<feature type="transmembrane region" description="Helical" evidence="5">
    <location>
        <begin position="42"/>
        <end position="59"/>
    </location>
</feature>
<evidence type="ECO:0000256" key="2">
    <source>
        <dbReference type="ARBA" id="ARBA00008156"/>
    </source>
</evidence>
<dbReference type="AlphaFoldDB" id="A0A2A7UZQ1"/>
<dbReference type="InterPro" id="IPR018391">
    <property type="entry name" value="PQQ_b-propeller_rpt"/>
</dbReference>
<name>A0A2A7UZQ1_COMTR</name>
<evidence type="ECO:0000256" key="3">
    <source>
        <dbReference type="ARBA" id="ARBA00023002"/>
    </source>
</evidence>
<evidence type="ECO:0000313" key="7">
    <source>
        <dbReference type="EMBL" id="PEH90733.1"/>
    </source>
</evidence>
<reference evidence="8" key="1">
    <citation type="submission" date="2017-09" db="EMBL/GenBank/DDBJ databases">
        <title>FDA dAtabase for Regulatory Grade micrObial Sequences (FDA-ARGOS): Supporting development and validation of Infectious Disease Dx tests.</title>
        <authorList>
            <person name="Minogue T."/>
            <person name="Wolcott M."/>
            <person name="Wasieloski L."/>
            <person name="Aguilar W."/>
            <person name="Moore D."/>
            <person name="Tallon L."/>
            <person name="Sadzewicz L."/>
            <person name="Ott S."/>
            <person name="Zhao X."/>
            <person name="Nagaraj S."/>
            <person name="Vavikolanu K."/>
            <person name="Aluvathingal J."/>
            <person name="Nadendla S."/>
            <person name="Sichtig H."/>
        </authorList>
    </citation>
    <scope>NUCLEOTIDE SEQUENCE [LARGE SCALE GENOMIC DNA]</scope>
    <source>
        <strain evidence="8">FDAARGOS_394</strain>
    </source>
</reference>
<dbReference type="PANTHER" id="PTHR32303">
    <property type="entry name" value="QUINOPROTEIN ALCOHOL DEHYDROGENASE (CYTOCHROME C)"/>
    <property type="match status" value="1"/>
</dbReference>
<dbReference type="Pfam" id="PF01011">
    <property type="entry name" value="PQQ"/>
    <property type="match status" value="1"/>
</dbReference>
<sequence length="811" mass="87459">MSQADVPNRVPVWPRVLGVVLALVGLALLIGGIQLVTLGGSWYYLIAGVASVVSGVLLVRGKPLGALLYLVVVIATAIWALAEVGTAFWGLVPRLAPVLVLGLFAALALRSLRSPAQAIALPAAAVQAVVVLAGAASIFTPHNTVENTAKKGVDIVKQVAVVSDAASPDNRWTHYGRDDHSNRFAPFDQLTADNVKGLEVAWTYRTGAKTGGGNEDQNTPIQVGDSVYLCTPQNKVIALNAETGEEKWVFDPKTRENKWWSRCRGVAYYEVPAVASAAPAAQGSDSAPAAPAPAKCSARIITTDKDARLWALDAKTGEVCDGFGDTGKGYTDLSVGMGQYQDFYYMPTSQPLVAGDRVVIGGWVWDGKKTEQPSGVVRAYSLKDGALEWAWDLGNPAITKLPPEGQTYTKGTPNFWSHGAYDAKLGLIYLPLGNATPDFWGAHRTPEMNQYSTSVVALKADTGREAWHFQALHMDTWDYDNGTPPTLVDVPDGKGGNTPGLVLATKTHQLFLLDRTNGKPLADVEEKPAPQGVMEGDAAPSPTQPWSVGMPQLAKNTLTEKDMWGATMFDQLYCRIKFKQLKYDGPYTKLTDQMTLIYPGYYGGFNWGGHAYDPRTNMLIVNDMVMPQIGFLHPQEGAQEKLESLKKNDITNASWATHVQEGTPFQSIRGAFNSFLGLPCHQPSWGNLTAIDLNTKSIAWQVPLGTVEDSKLQGVRFGLPVPVGMPSLSGPFATAGGLTFYAGTQDYYLRAFDNQSGKEVWKGRLPVGAQATPMTYLSPESGRQFVVVSAGGARMTTDKGDYVIAYALPKK</sequence>
<feature type="transmembrane region" description="Helical" evidence="5">
    <location>
        <begin position="66"/>
        <end position="89"/>
    </location>
</feature>
<dbReference type="EMBL" id="PDEA01000001">
    <property type="protein sequence ID" value="PEH90733.1"/>
    <property type="molecule type" value="Genomic_DNA"/>
</dbReference>
<dbReference type="GO" id="GO:0016020">
    <property type="term" value="C:membrane"/>
    <property type="evidence" value="ECO:0007669"/>
    <property type="project" value="InterPro"/>
</dbReference>
<comment type="similarity">
    <text evidence="2">Belongs to the bacterial PQQ dehydrogenase family.</text>
</comment>
<dbReference type="RefSeq" id="WP_066542005.1">
    <property type="nucleotide sequence ID" value="NZ_PDEA01000001.1"/>
</dbReference>
<dbReference type="InterPro" id="IPR017511">
    <property type="entry name" value="PQQ_mDH"/>
</dbReference>
<accession>A0A2A7UZQ1</accession>
<dbReference type="SUPFAM" id="SSF50998">
    <property type="entry name" value="Quinoprotein alcohol dehydrogenase-like"/>
    <property type="match status" value="1"/>
</dbReference>
<evidence type="ECO:0000256" key="1">
    <source>
        <dbReference type="ARBA" id="ARBA00001931"/>
    </source>
</evidence>
<gene>
    <name evidence="7" type="ORF">CRM82_20890</name>
</gene>
<evidence type="ECO:0000313" key="8">
    <source>
        <dbReference type="Proteomes" id="UP000220246"/>
    </source>
</evidence>
<dbReference type="GO" id="GO:0048038">
    <property type="term" value="F:quinone binding"/>
    <property type="evidence" value="ECO:0007669"/>
    <property type="project" value="InterPro"/>
</dbReference>
<keyword evidence="5" id="KW-0812">Transmembrane</keyword>
<keyword evidence="5" id="KW-0472">Membrane</keyword>
<organism evidence="7 8">
    <name type="scientific">Comamonas terrigena</name>
    <dbReference type="NCBI Taxonomy" id="32013"/>
    <lineage>
        <taxon>Bacteria</taxon>
        <taxon>Pseudomonadati</taxon>
        <taxon>Pseudomonadota</taxon>
        <taxon>Betaproteobacteria</taxon>
        <taxon>Burkholderiales</taxon>
        <taxon>Comamonadaceae</taxon>
        <taxon>Comamonas</taxon>
    </lineage>
</organism>
<dbReference type="NCBIfam" id="TIGR03074">
    <property type="entry name" value="PQQ_membr_DH"/>
    <property type="match status" value="1"/>
</dbReference>
<dbReference type="OrthoDB" id="9794322at2"/>